<feature type="transmembrane region" description="Helical" evidence="1">
    <location>
        <begin position="58"/>
        <end position="80"/>
    </location>
</feature>
<organism evidence="2 3">
    <name type="scientific">Staurois parvus</name>
    <dbReference type="NCBI Taxonomy" id="386267"/>
    <lineage>
        <taxon>Eukaryota</taxon>
        <taxon>Metazoa</taxon>
        <taxon>Chordata</taxon>
        <taxon>Craniata</taxon>
        <taxon>Vertebrata</taxon>
        <taxon>Euteleostomi</taxon>
        <taxon>Amphibia</taxon>
        <taxon>Batrachia</taxon>
        <taxon>Anura</taxon>
        <taxon>Neobatrachia</taxon>
        <taxon>Ranoidea</taxon>
        <taxon>Ranidae</taxon>
        <taxon>Staurois</taxon>
    </lineage>
</organism>
<evidence type="ECO:0000313" key="3">
    <source>
        <dbReference type="Proteomes" id="UP001162483"/>
    </source>
</evidence>
<dbReference type="EMBL" id="CATNWA010021238">
    <property type="protein sequence ID" value="CAI9621901.1"/>
    <property type="molecule type" value="Genomic_DNA"/>
</dbReference>
<dbReference type="Proteomes" id="UP001162483">
    <property type="component" value="Unassembled WGS sequence"/>
</dbReference>
<proteinExistence type="predicted"/>
<accession>A0ABN9HPJ6</accession>
<sequence length="103" mass="11094">GRRTVSFTNSSPPCQLRHTALDGCAQHSHPKQCAYSEAHIKHSLHTVNPLIAPHVNPFLSSTISTVLVLFLVLITVLVSLGMSVTSSQFPPVSECSHSPTISH</sequence>
<feature type="non-terminal residue" evidence="2">
    <location>
        <position position="1"/>
    </location>
</feature>
<gene>
    <name evidence="2" type="ORF">SPARVUS_LOCUS16206973</name>
</gene>
<name>A0ABN9HPJ6_9NEOB</name>
<protein>
    <submittedName>
        <fullName evidence="2">Uncharacterized protein</fullName>
    </submittedName>
</protein>
<keyword evidence="1" id="KW-0812">Transmembrane</keyword>
<comment type="caution">
    <text evidence="2">The sequence shown here is derived from an EMBL/GenBank/DDBJ whole genome shotgun (WGS) entry which is preliminary data.</text>
</comment>
<evidence type="ECO:0000256" key="1">
    <source>
        <dbReference type="SAM" id="Phobius"/>
    </source>
</evidence>
<keyword evidence="1" id="KW-1133">Transmembrane helix</keyword>
<keyword evidence="1" id="KW-0472">Membrane</keyword>
<evidence type="ECO:0000313" key="2">
    <source>
        <dbReference type="EMBL" id="CAI9621901.1"/>
    </source>
</evidence>
<reference evidence="2" key="1">
    <citation type="submission" date="2023-05" db="EMBL/GenBank/DDBJ databases">
        <authorList>
            <person name="Stuckert A."/>
        </authorList>
    </citation>
    <scope>NUCLEOTIDE SEQUENCE</scope>
</reference>
<keyword evidence="3" id="KW-1185">Reference proteome</keyword>